<dbReference type="AlphaFoldDB" id="A0A0C9ZHB4"/>
<dbReference type="Proteomes" id="UP000054485">
    <property type="component" value="Unassembled WGS sequence"/>
</dbReference>
<sequence>MKLESQGMSLQCEPKCLRRGLRWFCYFVEGDACQHRYRALNEFLVKVNDCSEEL</sequence>
<evidence type="ECO:0000313" key="1">
    <source>
        <dbReference type="EMBL" id="KIK36800.1"/>
    </source>
</evidence>
<dbReference type="HOGENOM" id="CLU_3051982_0_0_1"/>
<reference evidence="2" key="2">
    <citation type="submission" date="2015-01" db="EMBL/GenBank/DDBJ databases">
        <title>Evolutionary Origins and Diversification of the Mycorrhizal Mutualists.</title>
        <authorList>
            <consortium name="DOE Joint Genome Institute"/>
            <consortium name="Mycorrhizal Genomics Consortium"/>
            <person name="Kohler A."/>
            <person name="Kuo A."/>
            <person name="Nagy L.G."/>
            <person name="Floudas D."/>
            <person name="Copeland A."/>
            <person name="Barry K.W."/>
            <person name="Cichocki N."/>
            <person name="Veneault-Fourrey C."/>
            <person name="LaButti K."/>
            <person name="Lindquist E.A."/>
            <person name="Lipzen A."/>
            <person name="Lundell T."/>
            <person name="Morin E."/>
            <person name="Murat C."/>
            <person name="Riley R."/>
            <person name="Ohm R."/>
            <person name="Sun H."/>
            <person name="Tunlid A."/>
            <person name="Henrissat B."/>
            <person name="Grigoriev I.V."/>
            <person name="Hibbett D.S."/>
            <person name="Martin F."/>
        </authorList>
    </citation>
    <scope>NUCLEOTIDE SEQUENCE [LARGE SCALE GENOMIC DNA]</scope>
    <source>
        <strain evidence="2">UH-Slu-Lm8-n1</strain>
    </source>
</reference>
<accession>A0A0C9ZHB4</accession>
<dbReference type="EMBL" id="KN835497">
    <property type="protein sequence ID" value="KIK36800.1"/>
    <property type="molecule type" value="Genomic_DNA"/>
</dbReference>
<keyword evidence="2" id="KW-1185">Reference proteome</keyword>
<evidence type="ECO:0000313" key="2">
    <source>
        <dbReference type="Proteomes" id="UP000054485"/>
    </source>
</evidence>
<gene>
    <name evidence="1" type="ORF">CY34DRAFT_810955</name>
</gene>
<organism evidence="1 2">
    <name type="scientific">Suillus luteus UH-Slu-Lm8-n1</name>
    <dbReference type="NCBI Taxonomy" id="930992"/>
    <lineage>
        <taxon>Eukaryota</taxon>
        <taxon>Fungi</taxon>
        <taxon>Dikarya</taxon>
        <taxon>Basidiomycota</taxon>
        <taxon>Agaricomycotina</taxon>
        <taxon>Agaricomycetes</taxon>
        <taxon>Agaricomycetidae</taxon>
        <taxon>Boletales</taxon>
        <taxon>Suillineae</taxon>
        <taxon>Suillaceae</taxon>
        <taxon>Suillus</taxon>
    </lineage>
</organism>
<name>A0A0C9ZHB4_9AGAM</name>
<protein>
    <submittedName>
        <fullName evidence="1">Uncharacterized protein</fullName>
    </submittedName>
</protein>
<reference evidence="1 2" key="1">
    <citation type="submission" date="2014-04" db="EMBL/GenBank/DDBJ databases">
        <authorList>
            <consortium name="DOE Joint Genome Institute"/>
            <person name="Kuo A."/>
            <person name="Ruytinx J."/>
            <person name="Rineau F."/>
            <person name="Colpaert J."/>
            <person name="Kohler A."/>
            <person name="Nagy L.G."/>
            <person name="Floudas D."/>
            <person name="Copeland A."/>
            <person name="Barry K.W."/>
            <person name="Cichocki N."/>
            <person name="Veneault-Fourrey C."/>
            <person name="LaButti K."/>
            <person name="Lindquist E.A."/>
            <person name="Lipzen A."/>
            <person name="Lundell T."/>
            <person name="Morin E."/>
            <person name="Murat C."/>
            <person name="Sun H."/>
            <person name="Tunlid A."/>
            <person name="Henrissat B."/>
            <person name="Grigoriev I.V."/>
            <person name="Hibbett D.S."/>
            <person name="Martin F."/>
            <person name="Nordberg H.P."/>
            <person name="Cantor M.N."/>
            <person name="Hua S.X."/>
        </authorList>
    </citation>
    <scope>NUCLEOTIDE SEQUENCE [LARGE SCALE GENOMIC DNA]</scope>
    <source>
        <strain evidence="1 2">UH-Slu-Lm8-n1</strain>
    </source>
</reference>
<dbReference type="OrthoDB" id="10327738at2759"/>
<proteinExistence type="predicted"/>